<reference evidence="3" key="1">
    <citation type="submission" date="2024-07" db="EMBL/GenBank/DDBJ databases">
        <title>Two chromosome-level genome assemblies of Korean endemic species Abeliophyllum distichum and Forsythia ovata (Oleaceae).</title>
        <authorList>
            <person name="Jang H."/>
        </authorList>
    </citation>
    <scope>NUCLEOTIDE SEQUENCE [LARGE SCALE GENOMIC DNA]</scope>
</reference>
<evidence type="ECO:0000256" key="1">
    <source>
        <dbReference type="SAM" id="MobiDB-lite"/>
    </source>
</evidence>
<name>A0ABD1WYH8_9LAMI</name>
<dbReference type="Pfam" id="PF05340">
    <property type="entry name" value="DUF740"/>
    <property type="match status" value="1"/>
</dbReference>
<dbReference type="EMBL" id="JBFOLJ010000002">
    <property type="protein sequence ID" value="KAL2554752.1"/>
    <property type="molecule type" value="Genomic_DNA"/>
</dbReference>
<feature type="region of interest" description="Disordered" evidence="1">
    <location>
        <begin position="69"/>
        <end position="96"/>
    </location>
</feature>
<evidence type="ECO:0000313" key="3">
    <source>
        <dbReference type="Proteomes" id="UP001604277"/>
    </source>
</evidence>
<sequence>MGFSTGEKKAEIEQWKRSNLTEKHSQLVCYRIPSSSSDSTKNNNKRNRHTSSIDNINSLMGQCQLGFPAVMNPTAADPTAPPPPQQPIRSSFSCDRHPDEKFNGFCPSCPA</sequence>
<comment type="caution">
    <text evidence="2">The sequence shown here is derived from an EMBL/GenBank/DDBJ whole genome shotgun (WGS) entry which is preliminary data.</text>
</comment>
<proteinExistence type="predicted"/>
<dbReference type="AlphaFoldDB" id="A0ABD1WYH8"/>
<gene>
    <name evidence="2" type="ORF">Fot_08371</name>
</gene>
<protein>
    <submittedName>
        <fullName evidence="2">Protein OCTOPUS-like</fullName>
    </submittedName>
</protein>
<feature type="region of interest" description="Disordered" evidence="1">
    <location>
        <begin position="31"/>
        <end position="55"/>
    </location>
</feature>
<evidence type="ECO:0000313" key="2">
    <source>
        <dbReference type="EMBL" id="KAL2554752.1"/>
    </source>
</evidence>
<dbReference type="InterPro" id="IPR008004">
    <property type="entry name" value="OCTOPUS-like"/>
</dbReference>
<accession>A0ABD1WYH8</accession>
<organism evidence="2 3">
    <name type="scientific">Forsythia ovata</name>
    <dbReference type="NCBI Taxonomy" id="205694"/>
    <lineage>
        <taxon>Eukaryota</taxon>
        <taxon>Viridiplantae</taxon>
        <taxon>Streptophyta</taxon>
        <taxon>Embryophyta</taxon>
        <taxon>Tracheophyta</taxon>
        <taxon>Spermatophyta</taxon>
        <taxon>Magnoliopsida</taxon>
        <taxon>eudicotyledons</taxon>
        <taxon>Gunneridae</taxon>
        <taxon>Pentapetalae</taxon>
        <taxon>asterids</taxon>
        <taxon>lamiids</taxon>
        <taxon>Lamiales</taxon>
        <taxon>Oleaceae</taxon>
        <taxon>Forsythieae</taxon>
        <taxon>Forsythia</taxon>
    </lineage>
</organism>
<dbReference type="Proteomes" id="UP001604277">
    <property type="component" value="Unassembled WGS sequence"/>
</dbReference>
<keyword evidence="3" id="KW-1185">Reference proteome</keyword>